<dbReference type="GO" id="GO:0034220">
    <property type="term" value="P:monoatomic ion transmembrane transport"/>
    <property type="evidence" value="ECO:0007669"/>
    <property type="project" value="InterPro"/>
</dbReference>
<keyword evidence="6" id="KW-0406">Ion transport</keyword>
<comment type="subcellular location">
    <subcellularLocation>
        <location evidence="1">Cell outer membrane</location>
        <topology evidence="1">Multi-pass membrane protein</topology>
    </subcellularLocation>
</comment>
<sequence length="370" mass="40932">MMKTKIIALLVSSLLMSATAGAAEIYNKDGNKLDLYGFVDGLHYFSSDSSKNGDMSYMRFGFKGQTQINDNLTGFGRWEYQVQGNQTESSTSSNAWTRYAYAGLRFYGNNSFDYGRNTGILYDAESYTDMQPEFDGSSYSNDNFVFKRANGLATYRTTDFFGLVDGLKFAAQYQGENGGDSRNVLTQNGDGYGSSLSYDTDIGVSIAGAFFNSNRLDTQNNAAGIMGNGKKAEGYTGAIKYNANNLYLAAMYTQAYNAIKFGSTSSTAYGYANESESVELYAGYTFENGLVPFVAYNQTRGNDLGTDKKGNTYDAQDLVKFVDFGFTYNFNKNMQTYVDYKVNLLNDNTFTKNAKISTDNIAAVAIKYMW</sequence>
<dbReference type="GO" id="GO:0015288">
    <property type="term" value="F:porin activity"/>
    <property type="evidence" value="ECO:0007669"/>
    <property type="project" value="UniProtKB-KW"/>
</dbReference>
<proteinExistence type="inferred from homology"/>
<evidence type="ECO:0000256" key="8">
    <source>
        <dbReference type="ARBA" id="ARBA00023136"/>
    </source>
</evidence>
<dbReference type="HOGENOM" id="CLU_058202_0_0_6"/>
<evidence type="ECO:0000256" key="9">
    <source>
        <dbReference type="ARBA" id="ARBA00023237"/>
    </source>
</evidence>
<evidence type="ECO:0000256" key="3">
    <source>
        <dbReference type="ARBA" id="ARBA00022448"/>
    </source>
</evidence>
<dbReference type="GO" id="GO:0009279">
    <property type="term" value="C:cell outer membrane"/>
    <property type="evidence" value="ECO:0007669"/>
    <property type="project" value="UniProtKB-SubCell"/>
</dbReference>
<evidence type="ECO:0000313" key="11">
    <source>
        <dbReference type="EMBL" id="ADO47971.1"/>
    </source>
</evidence>
<keyword evidence="8" id="KW-0472">Membrane</keyword>
<evidence type="ECO:0000256" key="5">
    <source>
        <dbReference type="ARBA" id="ARBA00022692"/>
    </source>
</evidence>
<dbReference type="Proteomes" id="UP000006872">
    <property type="component" value="Chromosome"/>
</dbReference>
<dbReference type="InterPro" id="IPR033900">
    <property type="entry name" value="Gram_neg_porin_domain"/>
</dbReference>
<evidence type="ECO:0000256" key="2">
    <source>
        <dbReference type="ARBA" id="ARBA00007539"/>
    </source>
</evidence>
<dbReference type="Pfam" id="PF00267">
    <property type="entry name" value="Porin_1"/>
    <property type="match status" value="1"/>
</dbReference>
<accession>E3G157</accession>
<dbReference type="STRING" id="701347.Entcl_1712"/>
<evidence type="ECO:0000256" key="6">
    <source>
        <dbReference type="ARBA" id="ARBA00023065"/>
    </source>
</evidence>
<keyword evidence="10" id="KW-0732">Signal</keyword>
<evidence type="ECO:0000256" key="10">
    <source>
        <dbReference type="SAM" id="SignalP"/>
    </source>
</evidence>
<reference evidence="12" key="1">
    <citation type="submission" date="2010-10" db="EMBL/GenBank/DDBJ databases">
        <title>Complete sequence of Enterobacter cloacae SCF1.</title>
        <authorList>
            <consortium name="US DOE Joint Genome Institute"/>
            <person name="Lucas S."/>
            <person name="Copeland A."/>
            <person name="Lapidus A."/>
            <person name="Cheng J.-F."/>
            <person name="Bruce D."/>
            <person name="Goodwin L."/>
            <person name="Pitluck S."/>
            <person name="Davenport K."/>
            <person name="Detter J.C."/>
            <person name="Han C."/>
            <person name="Tapia R."/>
            <person name="Land M."/>
            <person name="Hauser L."/>
            <person name="Chang Y.-J."/>
            <person name="Jeffries C."/>
            <person name="Kyrpides N."/>
            <person name="Ivanova N."/>
            <person name="Mikhailova N."/>
            <person name="DeAngelis K."/>
            <person name="Arkin A.P."/>
            <person name="Chivian D."/>
            <person name="Edwards B."/>
            <person name="Woo H."/>
            <person name="Hazen T.C."/>
            <person name="Woyke T."/>
        </authorList>
    </citation>
    <scope>NUCLEOTIDE SEQUENCE [LARGE SCALE GENOMIC DNA]</scope>
    <source>
        <strain evidence="12">SCF1</strain>
    </source>
</reference>
<keyword evidence="7" id="KW-0626">Porin</keyword>
<dbReference type="PANTHER" id="PTHR34501:SF1">
    <property type="entry name" value="OUTER MEMBRANE PORIN C"/>
    <property type="match status" value="1"/>
</dbReference>
<dbReference type="GO" id="GO:0046930">
    <property type="term" value="C:pore complex"/>
    <property type="evidence" value="ECO:0007669"/>
    <property type="project" value="UniProtKB-KW"/>
</dbReference>
<dbReference type="Gene3D" id="2.40.160.10">
    <property type="entry name" value="Porin"/>
    <property type="match status" value="1"/>
</dbReference>
<name>E3G157_ENTLS</name>
<protein>
    <submittedName>
        <fullName evidence="11">Porin Gram-negative type</fullName>
    </submittedName>
</protein>
<feature type="chain" id="PRO_5003168924" evidence="10">
    <location>
        <begin position="23"/>
        <end position="370"/>
    </location>
</feature>
<organism evidence="11 12">
    <name type="scientific">Enterobacter lignolyticus (strain SCF1)</name>
    <dbReference type="NCBI Taxonomy" id="701347"/>
    <lineage>
        <taxon>Bacteria</taxon>
        <taxon>Pseudomonadati</taxon>
        <taxon>Pseudomonadota</taxon>
        <taxon>Gammaproteobacteria</taxon>
        <taxon>Enterobacterales</taxon>
        <taxon>Enterobacteriaceae</taxon>
        <taxon>Pluralibacter</taxon>
    </lineage>
</organism>
<evidence type="ECO:0000256" key="7">
    <source>
        <dbReference type="ARBA" id="ARBA00023114"/>
    </source>
</evidence>
<reference evidence="11 12" key="2">
    <citation type="journal article" date="2011" name="Stand. Genomic Sci.">
        <title>Complete genome sequence of 'Enterobacter lignolyticus' SCF1.</title>
        <authorList>
            <person name="Deangelis K.M."/>
            <person name="D'Haeseleer P."/>
            <person name="Chivian D."/>
            <person name="Fortney J.L."/>
            <person name="Khudyakov J."/>
            <person name="Simmons B."/>
            <person name="Woo H."/>
            <person name="Arkin A.P."/>
            <person name="Davenport K.W."/>
            <person name="Goodwin L."/>
            <person name="Chen A."/>
            <person name="Ivanova N."/>
            <person name="Kyrpides N.C."/>
            <person name="Mavromatis K."/>
            <person name="Woyke T."/>
            <person name="Hazen T.C."/>
        </authorList>
    </citation>
    <scope>NUCLEOTIDE SEQUENCE [LARGE SCALE GENOMIC DNA]</scope>
    <source>
        <strain evidence="11 12">SCF1</strain>
    </source>
</reference>
<dbReference type="CDD" id="cd00342">
    <property type="entry name" value="gram_neg_porins"/>
    <property type="match status" value="1"/>
</dbReference>
<dbReference type="PANTHER" id="PTHR34501">
    <property type="entry name" value="PROTEIN YDDL-RELATED"/>
    <property type="match status" value="1"/>
</dbReference>
<evidence type="ECO:0000256" key="4">
    <source>
        <dbReference type="ARBA" id="ARBA00022452"/>
    </source>
</evidence>
<feature type="signal peptide" evidence="10">
    <location>
        <begin position="1"/>
        <end position="22"/>
    </location>
</feature>
<dbReference type="InterPro" id="IPR023614">
    <property type="entry name" value="Porin_dom_sf"/>
</dbReference>
<dbReference type="eggNOG" id="COG3203">
    <property type="taxonomic scope" value="Bacteria"/>
</dbReference>
<evidence type="ECO:0000256" key="1">
    <source>
        <dbReference type="ARBA" id="ARBA00004571"/>
    </source>
</evidence>
<dbReference type="InterPro" id="IPR001897">
    <property type="entry name" value="Porin_gammaproteobac"/>
</dbReference>
<evidence type="ECO:0000313" key="12">
    <source>
        <dbReference type="Proteomes" id="UP000006872"/>
    </source>
</evidence>
<keyword evidence="9" id="KW-0998">Cell outer membrane</keyword>
<keyword evidence="5" id="KW-0812">Transmembrane</keyword>
<dbReference type="PRINTS" id="PR00183">
    <property type="entry name" value="ECOLIPORIN"/>
</dbReference>
<gene>
    <name evidence="11" type="ordered locus">Entcl_1712</name>
</gene>
<dbReference type="AlphaFoldDB" id="E3G157"/>
<dbReference type="EMBL" id="CP002272">
    <property type="protein sequence ID" value="ADO47971.1"/>
    <property type="molecule type" value="Genomic_DNA"/>
</dbReference>
<dbReference type="InterPro" id="IPR001702">
    <property type="entry name" value="Porin_Gram-ve"/>
</dbReference>
<dbReference type="SUPFAM" id="SSF56935">
    <property type="entry name" value="Porins"/>
    <property type="match status" value="1"/>
</dbReference>
<keyword evidence="4" id="KW-1134">Transmembrane beta strand</keyword>
<keyword evidence="12" id="KW-1185">Reference proteome</keyword>
<dbReference type="InterPro" id="IPR050298">
    <property type="entry name" value="Gram-neg_bact_OMP"/>
</dbReference>
<dbReference type="KEGG" id="esc:Entcl_1712"/>
<keyword evidence="3" id="KW-0813">Transport</keyword>
<dbReference type="PRINTS" id="PR00182">
    <property type="entry name" value="ECOLNEIPORIN"/>
</dbReference>
<comment type="similarity">
    <text evidence="2">Belongs to the Gram-negative porin family.</text>
</comment>